<reference evidence="1" key="1">
    <citation type="journal article" date="2021" name="Nat. Commun.">
        <title>Genetic determinants of endophytism in the Arabidopsis root mycobiome.</title>
        <authorList>
            <person name="Mesny F."/>
            <person name="Miyauchi S."/>
            <person name="Thiergart T."/>
            <person name="Pickel B."/>
            <person name="Atanasova L."/>
            <person name="Karlsson M."/>
            <person name="Huettel B."/>
            <person name="Barry K.W."/>
            <person name="Haridas S."/>
            <person name="Chen C."/>
            <person name="Bauer D."/>
            <person name="Andreopoulos W."/>
            <person name="Pangilinan J."/>
            <person name="LaButti K."/>
            <person name="Riley R."/>
            <person name="Lipzen A."/>
            <person name="Clum A."/>
            <person name="Drula E."/>
            <person name="Henrissat B."/>
            <person name="Kohler A."/>
            <person name="Grigoriev I.V."/>
            <person name="Martin F.M."/>
            <person name="Hacquard S."/>
        </authorList>
    </citation>
    <scope>NUCLEOTIDE SEQUENCE</scope>
    <source>
        <strain evidence="1">MPI-CAGE-AT-0021</strain>
    </source>
</reference>
<protein>
    <submittedName>
        <fullName evidence="1">Uncharacterized protein</fullName>
    </submittedName>
</protein>
<comment type="caution">
    <text evidence="1">The sequence shown here is derived from an EMBL/GenBank/DDBJ whole genome shotgun (WGS) entry which is preliminary data.</text>
</comment>
<keyword evidence="2" id="KW-1185">Reference proteome</keyword>
<organism evidence="1 2">
    <name type="scientific">Dactylonectria estremocensis</name>
    <dbReference type="NCBI Taxonomy" id="1079267"/>
    <lineage>
        <taxon>Eukaryota</taxon>
        <taxon>Fungi</taxon>
        <taxon>Dikarya</taxon>
        <taxon>Ascomycota</taxon>
        <taxon>Pezizomycotina</taxon>
        <taxon>Sordariomycetes</taxon>
        <taxon>Hypocreomycetidae</taxon>
        <taxon>Hypocreales</taxon>
        <taxon>Nectriaceae</taxon>
        <taxon>Dactylonectria</taxon>
    </lineage>
</organism>
<dbReference type="EMBL" id="JAGMUU010000016">
    <property type="protein sequence ID" value="KAH7136864.1"/>
    <property type="molecule type" value="Genomic_DNA"/>
</dbReference>
<evidence type="ECO:0000313" key="1">
    <source>
        <dbReference type="EMBL" id="KAH7136864.1"/>
    </source>
</evidence>
<dbReference type="AlphaFoldDB" id="A0A9P9J0B4"/>
<name>A0A9P9J0B4_9HYPO</name>
<gene>
    <name evidence="1" type="ORF">B0J13DRAFT_560166</name>
</gene>
<sequence>MADRVRIRYTFKGIEQFEEFVEPLRKIIEEDSGQEQWIETRSLPPIGFPPPLSTEAVEKLKKLAGVNVEELQDD</sequence>
<dbReference type="Proteomes" id="UP000717696">
    <property type="component" value="Unassembled WGS sequence"/>
</dbReference>
<evidence type="ECO:0000313" key="2">
    <source>
        <dbReference type="Proteomes" id="UP000717696"/>
    </source>
</evidence>
<proteinExistence type="predicted"/>
<accession>A0A9P9J0B4</accession>
<dbReference type="OrthoDB" id="3434980at2759"/>